<evidence type="ECO:0000256" key="6">
    <source>
        <dbReference type="ARBA" id="ARBA00022989"/>
    </source>
</evidence>
<evidence type="ECO:0000259" key="9">
    <source>
        <dbReference type="PROSITE" id="PS50928"/>
    </source>
</evidence>
<name>A0ABP8UGB9_9ACTN</name>
<feature type="transmembrane region" description="Helical" evidence="8">
    <location>
        <begin position="162"/>
        <end position="183"/>
    </location>
</feature>
<gene>
    <name evidence="10" type="primary">ehuD</name>
    <name evidence="10" type="ORF">GCM10023196_049070</name>
</gene>
<dbReference type="EMBL" id="BAABHK010000006">
    <property type="protein sequence ID" value="GAA4629227.1"/>
    <property type="molecule type" value="Genomic_DNA"/>
</dbReference>
<dbReference type="PANTHER" id="PTHR30614">
    <property type="entry name" value="MEMBRANE COMPONENT OF AMINO ACID ABC TRANSPORTER"/>
    <property type="match status" value="1"/>
</dbReference>
<proteinExistence type="inferred from homology"/>
<keyword evidence="2 8" id="KW-0813">Transport</keyword>
<evidence type="ECO:0000256" key="3">
    <source>
        <dbReference type="ARBA" id="ARBA00022475"/>
    </source>
</evidence>
<dbReference type="Pfam" id="PF00528">
    <property type="entry name" value="BPD_transp_1"/>
    <property type="match status" value="1"/>
</dbReference>
<accession>A0ABP8UGB9</accession>
<evidence type="ECO:0000256" key="8">
    <source>
        <dbReference type="RuleBase" id="RU363032"/>
    </source>
</evidence>
<feature type="transmembrane region" description="Helical" evidence="8">
    <location>
        <begin position="132"/>
        <end position="155"/>
    </location>
</feature>
<dbReference type="SUPFAM" id="SSF161098">
    <property type="entry name" value="MetI-like"/>
    <property type="match status" value="1"/>
</dbReference>
<evidence type="ECO:0000256" key="2">
    <source>
        <dbReference type="ARBA" id="ARBA00022448"/>
    </source>
</evidence>
<comment type="similarity">
    <text evidence="8">Belongs to the binding-protein-dependent transport system permease family.</text>
</comment>
<evidence type="ECO:0000313" key="10">
    <source>
        <dbReference type="EMBL" id="GAA4629227.1"/>
    </source>
</evidence>
<dbReference type="PANTHER" id="PTHR30614:SF0">
    <property type="entry name" value="L-CYSTINE TRANSPORT SYSTEM PERMEASE PROTEIN TCYL"/>
    <property type="match status" value="1"/>
</dbReference>
<dbReference type="InterPro" id="IPR010065">
    <property type="entry name" value="AA_ABC_transptr_permease_3TM"/>
</dbReference>
<comment type="caution">
    <text evidence="10">The sequence shown here is derived from an EMBL/GenBank/DDBJ whole genome shotgun (WGS) entry which is preliminary data.</text>
</comment>
<evidence type="ECO:0000256" key="7">
    <source>
        <dbReference type="ARBA" id="ARBA00023136"/>
    </source>
</evidence>
<dbReference type="Gene3D" id="1.10.3720.10">
    <property type="entry name" value="MetI-like"/>
    <property type="match status" value="1"/>
</dbReference>
<dbReference type="InterPro" id="IPR000515">
    <property type="entry name" value="MetI-like"/>
</dbReference>
<evidence type="ECO:0000313" key="11">
    <source>
        <dbReference type="Proteomes" id="UP001501442"/>
    </source>
</evidence>
<keyword evidence="6 8" id="KW-1133">Transmembrane helix</keyword>
<feature type="transmembrane region" description="Helical" evidence="8">
    <location>
        <begin position="189"/>
        <end position="207"/>
    </location>
</feature>
<evidence type="ECO:0000256" key="4">
    <source>
        <dbReference type="ARBA" id="ARBA00022692"/>
    </source>
</evidence>
<dbReference type="NCBIfam" id="TIGR01726">
    <property type="entry name" value="HEQRo_perm_3TM"/>
    <property type="match status" value="1"/>
</dbReference>
<sequence>MIWDWNFAGKILPDLLKGLRVTVEATLLAYVVALVLGLVWAVLRRSGGLVVGQVVRWIVEFVRSTPLLVQLFFLFYVLPSAGVRFSAFVTGVIGLGLHYSTYTSEVYRAGIDDVPRGQWEASTALNLPRHRVWFGVVLPQAIPRVIPTLGNYLIAMFKDSPLLLAITVPEMLGAAYAVGTHYFRYLEPITIAGVLFVIVSVLASILTRRLERRYGNH</sequence>
<protein>
    <submittedName>
        <fullName evidence="10">Ectoine/hydroxyectoine ABC transporter permease subunit EhuD</fullName>
    </submittedName>
</protein>
<keyword evidence="4 8" id="KW-0812">Transmembrane</keyword>
<comment type="subcellular location">
    <subcellularLocation>
        <location evidence="1 8">Cell membrane</location>
        <topology evidence="1 8">Multi-pass membrane protein</topology>
    </subcellularLocation>
</comment>
<reference evidence="11" key="1">
    <citation type="journal article" date="2019" name="Int. J. Syst. Evol. Microbiol.">
        <title>The Global Catalogue of Microorganisms (GCM) 10K type strain sequencing project: providing services to taxonomists for standard genome sequencing and annotation.</title>
        <authorList>
            <consortium name="The Broad Institute Genomics Platform"/>
            <consortium name="The Broad Institute Genome Sequencing Center for Infectious Disease"/>
            <person name="Wu L."/>
            <person name="Ma J."/>
        </authorList>
    </citation>
    <scope>NUCLEOTIDE SEQUENCE [LARGE SCALE GENOMIC DNA]</scope>
    <source>
        <strain evidence="11">JCM 17939</strain>
    </source>
</reference>
<dbReference type="NCBIfam" id="TIGR03003">
    <property type="entry name" value="ectoine_ehuD"/>
    <property type="match status" value="1"/>
</dbReference>
<dbReference type="InterPro" id="IPR014341">
    <property type="entry name" value="Ectoine_EhuD"/>
</dbReference>
<feature type="domain" description="ABC transmembrane type-1" evidence="9">
    <location>
        <begin position="19"/>
        <end position="207"/>
    </location>
</feature>
<dbReference type="Proteomes" id="UP001501442">
    <property type="component" value="Unassembled WGS sequence"/>
</dbReference>
<dbReference type="InterPro" id="IPR035906">
    <property type="entry name" value="MetI-like_sf"/>
</dbReference>
<dbReference type="InterPro" id="IPR043429">
    <property type="entry name" value="ArtM/GltK/GlnP/TcyL/YhdX-like"/>
</dbReference>
<dbReference type="PROSITE" id="PS50928">
    <property type="entry name" value="ABC_TM1"/>
    <property type="match status" value="1"/>
</dbReference>
<keyword evidence="11" id="KW-1185">Reference proteome</keyword>
<evidence type="ECO:0000256" key="1">
    <source>
        <dbReference type="ARBA" id="ARBA00004651"/>
    </source>
</evidence>
<dbReference type="CDD" id="cd06261">
    <property type="entry name" value="TM_PBP2"/>
    <property type="match status" value="1"/>
</dbReference>
<keyword evidence="3" id="KW-1003">Cell membrane</keyword>
<dbReference type="RefSeq" id="WP_345433305.1">
    <property type="nucleotide sequence ID" value="NZ_BAABHK010000006.1"/>
</dbReference>
<keyword evidence="7 8" id="KW-0472">Membrane</keyword>
<organism evidence="10 11">
    <name type="scientific">Actinoallomurus vinaceus</name>
    <dbReference type="NCBI Taxonomy" id="1080074"/>
    <lineage>
        <taxon>Bacteria</taxon>
        <taxon>Bacillati</taxon>
        <taxon>Actinomycetota</taxon>
        <taxon>Actinomycetes</taxon>
        <taxon>Streptosporangiales</taxon>
        <taxon>Thermomonosporaceae</taxon>
        <taxon>Actinoallomurus</taxon>
    </lineage>
</organism>
<feature type="transmembrane region" description="Helical" evidence="8">
    <location>
        <begin position="21"/>
        <end position="43"/>
    </location>
</feature>
<keyword evidence="5" id="KW-0029">Amino-acid transport</keyword>
<evidence type="ECO:0000256" key="5">
    <source>
        <dbReference type="ARBA" id="ARBA00022970"/>
    </source>
</evidence>